<dbReference type="OrthoDB" id="5124217at2"/>
<feature type="transmembrane region" description="Helical" evidence="1">
    <location>
        <begin position="32"/>
        <end position="52"/>
    </location>
</feature>
<keyword evidence="1" id="KW-0812">Transmembrane</keyword>
<dbReference type="Proteomes" id="UP000433493">
    <property type="component" value="Unassembled WGS sequence"/>
</dbReference>
<comment type="caution">
    <text evidence="2">The sequence shown here is derived from an EMBL/GenBank/DDBJ whole genome shotgun (WGS) entry which is preliminary data.</text>
</comment>
<organism evidence="2 3">
    <name type="scientific">Gulosibacter chungangensis</name>
    <dbReference type="NCBI Taxonomy" id="979746"/>
    <lineage>
        <taxon>Bacteria</taxon>
        <taxon>Bacillati</taxon>
        <taxon>Actinomycetota</taxon>
        <taxon>Actinomycetes</taxon>
        <taxon>Micrococcales</taxon>
        <taxon>Microbacteriaceae</taxon>
        <taxon>Gulosibacter</taxon>
    </lineage>
</organism>
<evidence type="ECO:0000256" key="1">
    <source>
        <dbReference type="SAM" id="Phobius"/>
    </source>
</evidence>
<accession>A0A7J5BD02</accession>
<feature type="transmembrane region" description="Helical" evidence="1">
    <location>
        <begin position="64"/>
        <end position="90"/>
    </location>
</feature>
<sequence length="92" mass="9558">MTREHLSIGVIWLAAVFAAVGIGLLADPDRQLAWVPITMLMLVLVTALLQLGSAKAVGFIHRMALSMSGAAIILGIASLIFVLLGGHAVVAL</sequence>
<keyword evidence="3" id="KW-1185">Reference proteome</keyword>
<proteinExistence type="predicted"/>
<dbReference type="AlphaFoldDB" id="A0A7J5BD02"/>
<keyword evidence="1" id="KW-1133">Transmembrane helix</keyword>
<evidence type="ECO:0000313" key="3">
    <source>
        <dbReference type="Proteomes" id="UP000433493"/>
    </source>
</evidence>
<dbReference type="RefSeq" id="WP_158052136.1">
    <property type="nucleotide sequence ID" value="NZ_WBKB01000004.1"/>
</dbReference>
<dbReference type="EMBL" id="WBKB01000004">
    <property type="protein sequence ID" value="KAB1643087.1"/>
    <property type="molecule type" value="Genomic_DNA"/>
</dbReference>
<reference evidence="2 3" key="1">
    <citation type="submission" date="2019-09" db="EMBL/GenBank/DDBJ databases">
        <title>Phylogeny of genus Pseudoclavibacter and closely related genus.</title>
        <authorList>
            <person name="Li Y."/>
        </authorList>
    </citation>
    <scope>NUCLEOTIDE SEQUENCE [LARGE SCALE GENOMIC DNA]</scope>
    <source>
        <strain evidence="2 3">KCTC 13959</strain>
    </source>
</reference>
<name>A0A7J5BD02_9MICO</name>
<keyword evidence="1" id="KW-0472">Membrane</keyword>
<protein>
    <submittedName>
        <fullName evidence="2">Uncharacterized protein</fullName>
    </submittedName>
</protein>
<evidence type="ECO:0000313" key="2">
    <source>
        <dbReference type="EMBL" id="KAB1643087.1"/>
    </source>
</evidence>
<feature type="transmembrane region" description="Helical" evidence="1">
    <location>
        <begin position="7"/>
        <end position="26"/>
    </location>
</feature>
<gene>
    <name evidence="2" type="ORF">F8O05_07520</name>
</gene>